<dbReference type="PANTHER" id="PTHR11412">
    <property type="entry name" value="MACROGLOBULIN / COMPLEMENT"/>
    <property type="match status" value="1"/>
</dbReference>
<keyword evidence="2" id="KW-1185">Reference proteome</keyword>
<proteinExistence type="predicted"/>
<reference evidence="3" key="1">
    <citation type="submission" date="2025-08" db="UniProtKB">
        <authorList>
            <consortium name="RefSeq"/>
        </authorList>
    </citation>
    <scope>IDENTIFICATION</scope>
    <source>
        <tissue evidence="3">Muscle</tissue>
    </source>
</reference>
<evidence type="ECO:0000259" key="1">
    <source>
        <dbReference type="SMART" id="SM01359"/>
    </source>
</evidence>
<organism evidence="2 3">
    <name type="scientific">Limulus polyphemus</name>
    <name type="common">Atlantic horseshoe crab</name>
    <dbReference type="NCBI Taxonomy" id="6850"/>
    <lineage>
        <taxon>Eukaryota</taxon>
        <taxon>Metazoa</taxon>
        <taxon>Ecdysozoa</taxon>
        <taxon>Arthropoda</taxon>
        <taxon>Chelicerata</taxon>
        <taxon>Merostomata</taxon>
        <taxon>Xiphosura</taxon>
        <taxon>Limulidae</taxon>
        <taxon>Limulus</taxon>
    </lineage>
</organism>
<feature type="domain" description="Alpha-2-macroglobulin bait region" evidence="1">
    <location>
        <begin position="6"/>
        <end position="137"/>
    </location>
</feature>
<dbReference type="Proteomes" id="UP000694941">
    <property type="component" value="Unplaced"/>
</dbReference>
<dbReference type="GeneID" id="106473604"/>
<sequence length="159" mass="18051">MYSWSTQVVSSRGVQRTGKIRHTLSSDFISKESLPEWNEKLIFEEKPNIGKLNITVTPDENNNYAPEIRILVYYFRSDGEVVAGSQKFIVETCQRNEVLLHVEREQQRPGGETTMKIQAAEGSTCGLTFVDKSVHLLRGSKTLTPDLVKFQNKVTKMIS</sequence>
<dbReference type="PANTHER" id="PTHR11412:SF171">
    <property type="entry name" value="PREGNANCY ZONE PROTEIN-LIKE PROTEIN"/>
    <property type="match status" value="1"/>
</dbReference>
<dbReference type="Pfam" id="PF07703">
    <property type="entry name" value="A2M_BRD"/>
    <property type="match status" value="1"/>
</dbReference>
<evidence type="ECO:0000313" key="3">
    <source>
        <dbReference type="RefSeq" id="XP_022257710.1"/>
    </source>
</evidence>
<name>A0ABM1TPA4_LIMPO</name>
<dbReference type="InterPro" id="IPR050473">
    <property type="entry name" value="A2M/Complement_sys"/>
</dbReference>
<evidence type="ECO:0000313" key="2">
    <source>
        <dbReference type="Proteomes" id="UP000694941"/>
    </source>
</evidence>
<gene>
    <name evidence="3" type="primary">LOC106473604</name>
</gene>
<dbReference type="Gene3D" id="2.60.40.1930">
    <property type="match status" value="1"/>
</dbReference>
<dbReference type="InterPro" id="IPR011625">
    <property type="entry name" value="A2M_N_BRD"/>
</dbReference>
<dbReference type="SMART" id="SM01359">
    <property type="entry name" value="A2M_N_2"/>
    <property type="match status" value="1"/>
</dbReference>
<dbReference type="RefSeq" id="XP_022257710.1">
    <property type="nucleotide sequence ID" value="XM_022402002.1"/>
</dbReference>
<accession>A0ABM1TPA4</accession>
<protein>
    <submittedName>
        <fullName evidence="3">Murinoglobulin-2-like</fullName>
    </submittedName>
</protein>
<dbReference type="Gene3D" id="6.20.50.160">
    <property type="match status" value="1"/>
</dbReference>